<sequence>MDKLVLWGLLKSSSGIQNHLVRSPSNSLSVPQKGLRTPLVLVLVLHLVLVLLMEMEFMEPMPLPLPLRSHLTMHLLNLKLKTWVKPMEMEICRTTRLTRRLPRTQQIPHGFRSMHKTCPN</sequence>
<protein>
    <submittedName>
        <fullName evidence="1">Uncharacterized protein</fullName>
    </submittedName>
</protein>
<evidence type="ECO:0000313" key="1">
    <source>
        <dbReference type="EMBL" id="CAE0812157.1"/>
    </source>
</evidence>
<name>A0A7S4FS12_9EUGL</name>
<dbReference type="EMBL" id="HBJA01066087">
    <property type="protein sequence ID" value="CAE0812157.1"/>
    <property type="molecule type" value="Transcribed_RNA"/>
</dbReference>
<proteinExistence type="predicted"/>
<gene>
    <name evidence="1" type="ORF">EGYM00163_LOCUS23307</name>
</gene>
<organism evidence="1">
    <name type="scientific">Eutreptiella gymnastica</name>
    <dbReference type="NCBI Taxonomy" id="73025"/>
    <lineage>
        <taxon>Eukaryota</taxon>
        <taxon>Discoba</taxon>
        <taxon>Euglenozoa</taxon>
        <taxon>Euglenida</taxon>
        <taxon>Spirocuta</taxon>
        <taxon>Euglenophyceae</taxon>
        <taxon>Eutreptiales</taxon>
        <taxon>Eutreptiaceae</taxon>
        <taxon>Eutreptiella</taxon>
    </lineage>
</organism>
<reference evidence="1" key="1">
    <citation type="submission" date="2021-01" db="EMBL/GenBank/DDBJ databases">
        <authorList>
            <person name="Corre E."/>
            <person name="Pelletier E."/>
            <person name="Niang G."/>
            <person name="Scheremetjew M."/>
            <person name="Finn R."/>
            <person name="Kale V."/>
            <person name="Holt S."/>
            <person name="Cochrane G."/>
            <person name="Meng A."/>
            <person name="Brown T."/>
            <person name="Cohen L."/>
        </authorList>
    </citation>
    <scope>NUCLEOTIDE SEQUENCE</scope>
    <source>
        <strain evidence="1">CCMP1594</strain>
    </source>
</reference>
<dbReference type="AlphaFoldDB" id="A0A7S4FS12"/>
<accession>A0A7S4FS12</accession>